<dbReference type="Pfam" id="PF00512">
    <property type="entry name" value="HisKA"/>
    <property type="match status" value="1"/>
</dbReference>
<dbReference type="EC" id="2.7.13.3" evidence="3"/>
<keyword evidence="9" id="KW-0547">Nucleotide-binding</keyword>
<keyword evidence="7" id="KW-0808">Transferase</keyword>
<evidence type="ECO:0000256" key="2">
    <source>
        <dbReference type="ARBA" id="ARBA00004429"/>
    </source>
</evidence>
<dbReference type="PROSITE" id="PS50109">
    <property type="entry name" value="HIS_KIN"/>
    <property type="match status" value="1"/>
</dbReference>
<dbReference type="CDD" id="cd00082">
    <property type="entry name" value="HisKA"/>
    <property type="match status" value="1"/>
</dbReference>
<keyword evidence="4" id="KW-1003">Cell membrane</keyword>
<dbReference type="GO" id="GO:0005524">
    <property type="term" value="F:ATP binding"/>
    <property type="evidence" value="ECO:0007669"/>
    <property type="project" value="UniProtKB-KW"/>
</dbReference>
<keyword evidence="11" id="KW-0067">ATP-binding</keyword>
<dbReference type="PANTHER" id="PTHR44936:SF5">
    <property type="entry name" value="SENSOR HISTIDINE KINASE ENVZ"/>
    <property type="match status" value="1"/>
</dbReference>
<evidence type="ECO:0000313" key="17">
    <source>
        <dbReference type="EMBL" id="TAA39193.1"/>
    </source>
</evidence>
<comment type="caution">
    <text evidence="17">The sequence shown here is derived from an EMBL/GenBank/DDBJ whole genome shotgun (WGS) entry which is preliminary data.</text>
</comment>
<evidence type="ECO:0000313" key="18">
    <source>
        <dbReference type="Proteomes" id="UP000294164"/>
    </source>
</evidence>
<evidence type="ECO:0000256" key="13">
    <source>
        <dbReference type="ARBA" id="ARBA00023012"/>
    </source>
</evidence>
<dbReference type="Gene3D" id="3.30.565.10">
    <property type="entry name" value="Histidine kinase-like ATPase, C-terminal domain"/>
    <property type="match status" value="1"/>
</dbReference>
<keyword evidence="6" id="KW-0597">Phosphoprotein</keyword>
<evidence type="ECO:0000259" key="15">
    <source>
        <dbReference type="PROSITE" id="PS50109"/>
    </source>
</evidence>
<evidence type="ECO:0000256" key="1">
    <source>
        <dbReference type="ARBA" id="ARBA00000085"/>
    </source>
</evidence>
<dbReference type="InterPro" id="IPR003594">
    <property type="entry name" value="HATPase_dom"/>
</dbReference>
<keyword evidence="12" id="KW-1133">Transmembrane helix</keyword>
<evidence type="ECO:0000259" key="16">
    <source>
        <dbReference type="PROSITE" id="PS50885"/>
    </source>
</evidence>
<dbReference type="AlphaFoldDB" id="A0A4Q8M0V4"/>
<evidence type="ECO:0000256" key="7">
    <source>
        <dbReference type="ARBA" id="ARBA00022679"/>
    </source>
</evidence>
<dbReference type="PROSITE" id="PS50885">
    <property type="entry name" value="HAMP"/>
    <property type="match status" value="1"/>
</dbReference>
<dbReference type="GO" id="GO:0000155">
    <property type="term" value="F:phosphorelay sensor kinase activity"/>
    <property type="evidence" value="ECO:0007669"/>
    <property type="project" value="InterPro"/>
</dbReference>
<accession>A0A4Q8M0V4</accession>
<dbReference type="InterPro" id="IPR005467">
    <property type="entry name" value="His_kinase_dom"/>
</dbReference>
<evidence type="ECO:0000256" key="11">
    <source>
        <dbReference type="ARBA" id="ARBA00022840"/>
    </source>
</evidence>
<reference evidence="17 18" key="1">
    <citation type="submission" date="2019-02" db="EMBL/GenBank/DDBJ databases">
        <title>WGS of Pseudoxanthomonas species novum from clinical isolates.</title>
        <authorList>
            <person name="Bernier A.-M."/>
            <person name="Bernard K."/>
            <person name="Vachon A."/>
        </authorList>
    </citation>
    <scope>NUCLEOTIDE SEQUENCE [LARGE SCALE GENOMIC DNA]</scope>
    <source>
        <strain evidence="17 18">NML130969</strain>
    </source>
</reference>
<dbReference type="InterPro" id="IPR004358">
    <property type="entry name" value="Sig_transdc_His_kin-like_C"/>
</dbReference>
<dbReference type="InterPro" id="IPR036097">
    <property type="entry name" value="HisK_dim/P_sf"/>
</dbReference>
<dbReference type="EMBL" id="SHMG01000010">
    <property type="protein sequence ID" value="TAA39193.1"/>
    <property type="molecule type" value="Genomic_DNA"/>
</dbReference>
<dbReference type="SMART" id="SM00387">
    <property type="entry name" value="HATPase_c"/>
    <property type="match status" value="1"/>
</dbReference>
<evidence type="ECO:0000256" key="12">
    <source>
        <dbReference type="ARBA" id="ARBA00022989"/>
    </source>
</evidence>
<dbReference type="InterPro" id="IPR003660">
    <property type="entry name" value="HAMP_dom"/>
</dbReference>
<proteinExistence type="predicted"/>
<dbReference type="Pfam" id="PF02518">
    <property type="entry name" value="HATPase_c"/>
    <property type="match status" value="1"/>
</dbReference>
<keyword evidence="10" id="KW-0418">Kinase</keyword>
<keyword evidence="13" id="KW-0902">Two-component regulatory system</keyword>
<keyword evidence="5" id="KW-0997">Cell inner membrane</keyword>
<evidence type="ECO:0000256" key="4">
    <source>
        <dbReference type="ARBA" id="ARBA00022475"/>
    </source>
</evidence>
<name>A0A4Q8M0V4_9GAMM</name>
<evidence type="ECO:0000256" key="9">
    <source>
        <dbReference type="ARBA" id="ARBA00022741"/>
    </source>
</evidence>
<evidence type="ECO:0000256" key="3">
    <source>
        <dbReference type="ARBA" id="ARBA00012438"/>
    </source>
</evidence>
<protein>
    <recommendedName>
        <fullName evidence="3">histidine kinase</fullName>
        <ecNumber evidence="3">2.7.13.3</ecNumber>
    </recommendedName>
</protein>
<keyword evidence="14" id="KW-0472">Membrane</keyword>
<dbReference type="InterPro" id="IPR003661">
    <property type="entry name" value="HisK_dim/P_dom"/>
</dbReference>
<dbReference type="PRINTS" id="PR00344">
    <property type="entry name" value="BCTRLSENSOR"/>
</dbReference>
<sequence>MRRAPGMFAQLALVIALVLAGAGVLAAVLGRELAIAPAADQLARAMRGFAGLAEEVDRNSGHAATLRYLQQAGLDVRETAPASDARAFAPFLRVLRQRAARALGRERAVVLSRDVDGDRLWMQLRTSPPLWISFGAKPARGSRRFTLALLLGCVGLTWLAAAYCAQRLVGPLRQLAQAAPGLVRGEAPRLDVRGPREVRELADALEQASEEVRSAADERALMLAGISHDLRTPLTRVQFATALLPDTDPTLRAGIDRDIAEIDAILSQFIAYARDGRDEAAEPLDLARICREALDAAGAGGSWDVQCPDTAPLRGRPIALRRALENLVANAQRHGAAPFALRLVGTGDGAWQVTVCDHGPGMDAAQAQRALQPFVHDPAGGGSGLGLAIVDRVARQHGGALQLLPNPPRGLRAVLRLRGA</sequence>
<evidence type="ECO:0000256" key="6">
    <source>
        <dbReference type="ARBA" id="ARBA00022553"/>
    </source>
</evidence>
<dbReference type="RefSeq" id="WP_130535297.1">
    <property type="nucleotide sequence ID" value="NZ_SHMG01000010.1"/>
</dbReference>
<dbReference type="SUPFAM" id="SSF47384">
    <property type="entry name" value="Homodimeric domain of signal transducing histidine kinase"/>
    <property type="match status" value="1"/>
</dbReference>
<dbReference type="Gene3D" id="1.10.287.130">
    <property type="match status" value="1"/>
</dbReference>
<comment type="subcellular location">
    <subcellularLocation>
        <location evidence="2">Cell inner membrane</location>
        <topology evidence="2">Multi-pass membrane protein</topology>
    </subcellularLocation>
</comment>
<organism evidence="17 18">
    <name type="scientific">Pseudoxanthomonas winnipegensis</name>
    <dbReference type="NCBI Taxonomy" id="2480810"/>
    <lineage>
        <taxon>Bacteria</taxon>
        <taxon>Pseudomonadati</taxon>
        <taxon>Pseudomonadota</taxon>
        <taxon>Gammaproteobacteria</taxon>
        <taxon>Lysobacterales</taxon>
        <taxon>Lysobacteraceae</taxon>
        <taxon>Pseudoxanthomonas</taxon>
    </lineage>
</organism>
<evidence type="ECO:0000256" key="14">
    <source>
        <dbReference type="ARBA" id="ARBA00023136"/>
    </source>
</evidence>
<dbReference type="InterPro" id="IPR050980">
    <property type="entry name" value="2C_sensor_his_kinase"/>
</dbReference>
<dbReference type="SUPFAM" id="SSF55874">
    <property type="entry name" value="ATPase domain of HSP90 chaperone/DNA topoisomerase II/histidine kinase"/>
    <property type="match status" value="1"/>
</dbReference>
<evidence type="ECO:0000256" key="5">
    <source>
        <dbReference type="ARBA" id="ARBA00022519"/>
    </source>
</evidence>
<dbReference type="GO" id="GO:0005886">
    <property type="term" value="C:plasma membrane"/>
    <property type="evidence" value="ECO:0007669"/>
    <property type="project" value="UniProtKB-SubCell"/>
</dbReference>
<evidence type="ECO:0000256" key="10">
    <source>
        <dbReference type="ARBA" id="ARBA00022777"/>
    </source>
</evidence>
<gene>
    <name evidence="17" type="ORF">EA655_14855</name>
</gene>
<dbReference type="InterPro" id="IPR036890">
    <property type="entry name" value="HATPase_C_sf"/>
</dbReference>
<keyword evidence="8" id="KW-0812">Transmembrane</keyword>
<evidence type="ECO:0000256" key="8">
    <source>
        <dbReference type="ARBA" id="ARBA00022692"/>
    </source>
</evidence>
<comment type="catalytic activity">
    <reaction evidence="1">
        <text>ATP + protein L-histidine = ADP + protein N-phospho-L-histidine.</text>
        <dbReference type="EC" id="2.7.13.3"/>
    </reaction>
</comment>
<dbReference type="SMART" id="SM00388">
    <property type="entry name" value="HisKA"/>
    <property type="match status" value="1"/>
</dbReference>
<feature type="domain" description="Histidine kinase" evidence="15">
    <location>
        <begin position="225"/>
        <end position="420"/>
    </location>
</feature>
<dbReference type="CDD" id="cd00075">
    <property type="entry name" value="HATPase"/>
    <property type="match status" value="1"/>
</dbReference>
<dbReference type="PANTHER" id="PTHR44936">
    <property type="entry name" value="SENSOR PROTEIN CREC"/>
    <property type="match status" value="1"/>
</dbReference>
<dbReference type="Proteomes" id="UP000294164">
    <property type="component" value="Unassembled WGS sequence"/>
</dbReference>
<feature type="domain" description="HAMP" evidence="16">
    <location>
        <begin position="166"/>
        <end position="217"/>
    </location>
</feature>
<dbReference type="OrthoDB" id="9804645at2"/>